<accession>A0A8H5ID49</accession>
<name>A0A8H5ID49_9HYPO</name>
<evidence type="ECO:0000313" key="3">
    <source>
        <dbReference type="Proteomes" id="UP000582016"/>
    </source>
</evidence>
<feature type="region of interest" description="Disordered" evidence="1">
    <location>
        <begin position="81"/>
        <end position="108"/>
    </location>
</feature>
<dbReference type="AlphaFoldDB" id="A0A8H5ID49"/>
<dbReference type="EMBL" id="JAAOAQ010000779">
    <property type="protein sequence ID" value="KAF5534626.1"/>
    <property type="molecule type" value="Genomic_DNA"/>
</dbReference>
<gene>
    <name evidence="2" type="ORF">FPHYL_13395</name>
</gene>
<organism evidence="2 3">
    <name type="scientific">Fusarium phyllophilum</name>
    <dbReference type="NCBI Taxonomy" id="47803"/>
    <lineage>
        <taxon>Eukaryota</taxon>
        <taxon>Fungi</taxon>
        <taxon>Dikarya</taxon>
        <taxon>Ascomycota</taxon>
        <taxon>Pezizomycotina</taxon>
        <taxon>Sordariomycetes</taxon>
        <taxon>Hypocreomycetidae</taxon>
        <taxon>Hypocreales</taxon>
        <taxon>Nectriaceae</taxon>
        <taxon>Fusarium</taxon>
        <taxon>Fusarium fujikuroi species complex</taxon>
    </lineage>
</organism>
<evidence type="ECO:0000256" key="1">
    <source>
        <dbReference type="SAM" id="MobiDB-lite"/>
    </source>
</evidence>
<reference evidence="2 3" key="1">
    <citation type="submission" date="2020-05" db="EMBL/GenBank/DDBJ databases">
        <title>Identification and distribution of gene clusters putatively required for synthesis of sphingolipid metabolism inhibitors in phylogenetically diverse species of the filamentous fungus Fusarium.</title>
        <authorList>
            <person name="Kim H.-S."/>
            <person name="Busman M."/>
            <person name="Brown D.W."/>
            <person name="Divon H."/>
            <person name="Uhlig S."/>
            <person name="Proctor R.H."/>
        </authorList>
    </citation>
    <scope>NUCLEOTIDE SEQUENCE [LARGE SCALE GENOMIC DNA]</scope>
    <source>
        <strain evidence="2 3">NRRL 13617</strain>
    </source>
</reference>
<protein>
    <submittedName>
        <fullName evidence="2">Uncharacterized protein</fullName>
    </submittedName>
</protein>
<dbReference type="Proteomes" id="UP000582016">
    <property type="component" value="Unassembled WGS sequence"/>
</dbReference>
<evidence type="ECO:0000313" key="2">
    <source>
        <dbReference type="EMBL" id="KAF5534626.1"/>
    </source>
</evidence>
<proteinExistence type="predicted"/>
<sequence>MSLRNANVDLRSKLTICFHAVATHREVESAQAPEQIAALRQEADMSMYLDWNITFRYHGLEALFLTVDLIDFTLGEAPCDKAERSKEASAPAHKGKEKHDFASYPPSG</sequence>
<keyword evidence="3" id="KW-1185">Reference proteome</keyword>
<dbReference type="OrthoDB" id="10438385at2759"/>
<comment type="caution">
    <text evidence="2">The sequence shown here is derived from an EMBL/GenBank/DDBJ whole genome shotgun (WGS) entry which is preliminary data.</text>
</comment>